<name>A0ABR6X2X3_9BURK</name>
<accession>A0ABR6X2X3</accession>
<dbReference type="InterPro" id="IPR002192">
    <property type="entry name" value="PPDK_AMP/ATP-bd"/>
</dbReference>
<reference evidence="3 4" key="1">
    <citation type="submission" date="2020-08" db="EMBL/GenBank/DDBJ databases">
        <title>Novel species isolated from subtropical streams in China.</title>
        <authorList>
            <person name="Lu H."/>
        </authorList>
    </citation>
    <scope>NUCLEOTIDE SEQUENCE [LARGE SCALE GENOMIC DNA]</scope>
    <source>
        <strain evidence="3 4">KACC 16656</strain>
    </source>
</reference>
<feature type="domain" description="Pyruvate phosphate dikinase AMP/ATP-binding" evidence="2">
    <location>
        <begin position="82"/>
        <end position="288"/>
    </location>
</feature>
<evidence type="ECO:0000259" key="1">
    <source>
        <dbReference type="Pfam" id="PF00391"/>
    </source>
</evidence>
<dbReference type="SUPFAM" id="SSF52009">
    <property type="entry name" value="Phosphohistidine domain"/>
    <property type="match status" value="1"/>
</dbReference>
<dbReference type="PANTHER" id="PTHR22931:SF9">
    <property type="entry name" value="PYRUVATE, PHOSPHATE DIKINASE 1, CHLOROPLASTIC"/>
    <property type="match status" value="1"/>
</dbReference>
<dbReference type="PROSITE" id="PS00370">
    <property type="entry name" value="PEP_ENZYMES_PHOS_SITE"/>
    <property type="match status" value="1"/>
</dbReference>
<dbReference type="Pfam" id="PF01326">
    <property type="entry name" value="PPDK_N"/>
    <property type="match status" value="1"/>
</dbReference>
<dbReference type="Pfam" id="PF00391">
    <property type="entry name" value="PEP-utilizers"/>
    <property type="match status" value="1"/>
</dbReference>
<dbReference type="SUPFAM" id="SSF56059">
    <property type="entry name" value="Glutathione synthetase ATP-binding domain-like"/>
    <property type="match status" value="1"/>
</dbReference>
<dbReference type="Proteomes" id="UP000648257">
    <property type="component" value="Unassembled WGS sequence"/>
</dbReference>
<sequence>MKSNSFWPKHFYLVATDNASHQHKADRNHMGSKAYNLLRMAQIGLPIPPALVIGTHYTQSPEECILPLFALGLPSLQQATAQTFGDTRNPLIVSVRSGAPVSMPGMMETLLNIGLCDDTLPGLLRQSGNPRLVWDAYRRLIASYGEVVAGISASVFENALQDLCQGQDERELDFEQLRALSKQYLALYQSAVGKPFPQNVNEQLSGAVRAVFNSWHAEKAQEYRRLNQIDDTIGTAVTIQSMVFGNTGGHSGAGVGFTRNPTNGEAELWIDFLANAQGEDVVSGRRNAHGHQVLAAIAPEAWEQLQSATQALEHAFSDMQDFEFTVQDGVLHILQTRSGKRSALATARIALDLFDQKIIDLDTAHERTAHLDESQLSVVQLVSNAATQAESGVLAHGAPACPGIATGEIALDGERAANRHSAGVPIILVRQDAETNDIAALDLAEGLLTQRGARTSHAAVVARQLGKICLVGCDQLHIDEATRTLYFGDQEFHEGDVITVDGNQGTVYAGAVESVRVMDEALLERLRQLRSQFAEHHHARKKHNK</sequence>
<dbReference type="Gene3D" id="3.50.30.10">
    <property type="entry name" value="Phosphohistidine domain"/>
    <property type="match status" value="1"/>
</dbReference>
<keyword evidence="3" id="KW-0670">Pyruvate</keyword>
<feature type="domain" description="PEP-utilising enzyme mobile" evidence="1">
    <location>
        <begin position="426"/>
        <end position="505"/>
    </location>
</feature>
<comment type="caution">
    <text evidence="3">The sequence shown here is derived from an EMBL/GenBank/DDBJ whole genome shotgun (WGS) entry which is preliminary data.</text>
</comment>
<evidence type="ECO:0000313" key="4">
    <source>
        <dbReference type="Proteomes" id="UP000648257"/>
    </source>
</evidence>
<dbReference type="InterPro" id="IPR008279">
    <property type="entry name" value="PEP-util_enz_mobile_dom"/>
</dbReference>
<dbReference type="InterPro" id="IPR013815">
    <property type="entry name" value="ATP_grasp_subdomain_1"/>
</dbReference>
<dbReference type="Gene3D" id="3.30.470.20">
    <property type="entry name" value="ATP-grasp fold, B domain"/>
    <property type="match status" value="1"/>
</dbReference>
<keyword evidence="4" id="KW-1185">Reference proteome</keyword>
<gene>
    <name evidence="3" type="ORF">H8K52_04990</name>
</gene>
<dbReference type="Gene3D" id="1.20.80.30">
    <property type="match status" value="1"/>
</dbReference>
<dbReference type="Gene3D" id="1.10.189.10">
    <property type="entry name" value="Pyruvate Phosphate Dikinase, domain 2"/>
    <property type="match status" value="1"/>
</dbReference>
<dbReference type="PANTHER" id="PTHR22931">
    <property type="entry name" value="PHOSPHOENOLPYRUVATE DIKINASE-RELATED"/>
    <property type="match status" value="1"/>
</dbReference>
<dbReference type="RefSeq" id="WP_186921797.1">
    <property type="nucleotide sequence ID" value="NZ_JACOFW010000004.1"/>
</dbReference>
<dbReference type="InterPro" id="IPR010121">
    <property type="entry name" value="Pyruvate_phosphate_dikinase"/>
</dbReference>
<dbReference type="EMBL" id="JACOFW010000004">
    <property type="protein sequence ID" value="MBC3806701.1"/>
    <property type="molecule type" value="Genomic_DNA"/>
</dbReference>
<protein>
    <submittedName>
        <fullName evidence="3">Pyruvate, phosphate dikinase</fullName>
    </submittedName>
</protein>
<dbReference type="InterPro" id="IPR018274">
    <property type="entry name" value="PEP_util_AS"/>
</dbReference>
<organism evidence="3 4">
    <name type="scientific">Undibacterium seohonense</name>
    <dbReference type="NCBI Taxonomy" id="1344950"/>
    <lineage>
        <taxon>Bacteria</taxon>
        <taxon>Pseudomonadati</taxon>
        <taxon>Pseudomonadota</taxon>
        <taxon>Betaproteobacteria</taxon>
        <taxon>Burkholderiales</taxon>
        <taxon>Oxalobacteraceae</taxon>
        <taxon>Undibacterium</taxon>
    </lineage>
</organism>
<proteinExistence type="predicted"/>
<evidence type="ECO:0000313" key="3">
    <source>
        <dbReference type="EMBL" id="MBC3806701.1"/>
    </source>
</evidence>
<evidence type="ECO:0000259" key="2">
    <source>
        <dbReference type="Pfam" id="PF01326"/>
    </source>
</evidence>
<dbReference type="Gene3D" id="3.30.1490.20">
    <property type="entry name" value="ATP-grasp fold, A domain"/>
    <property type="match status" value="1"/>
</dbReference>
<dbReference type="InterPro" id="IPR036637">
    <property type="entry name" value="Phosphohistidine_dom_sf"/>
</dbReference>